<evidence type="ECO:0000313" key="4">
    <source>
        <dbReference type="EMBL" id="VVA38834.1"/>
    </source>
</evidence>
<evidence type="ECO:0000256" key="2">
    <source>
        <dbReference type="ARBA" id="ARBA00023043"/>
    </source>
</evidence>
<evidence type="ECO:0000313" key="5">
    <source>
        <dbReference type="Proteomes" id="UP000327085"/>
    </source>
</evidence>
<dbReference type="Pfam" id="PF12796">
    <property type="entry name" value="Ank_2"/>
    <property type="match status" value="1"/>
</dbReference>
<feature type="repeat" description="ANK" evidence="3">
    <location>
        <begin position="73"/>
        <end position="105"/>
    </location>
</feature>
<keyword evidence="1" id="KW-0677">Repeat</keyword>
<proteinExistence type="predicted"/>
<dbReference type="Gene3D" id="1.25.40.20">
    <property type="entry name" value="Ankyrin repeat-containing domain"/>
    <property type="match status" value="2"/>
</dbReference>
<dbReference type="SUPFAM" id="SSF48403">
    <property type="entry name" value="Ankyrin repeat"/>
    <property type="match status" value="1"/>
</dbReference>
<protein>
    <submittedName>
        <fullName evidence="4">PREDICTED: ankyrin</fullName>
    </submittedName>
</protein>
<evidence type="ECO:0000256" key="1">
    <source>
        <dbReference type="ARBA" id="ARBA00022737"/>
    </source>
</evidence>
<evidence type="ECO:0000256" key="3">
    <source>
        <dbReference type="PROSITE-ProRule" id="PRU00023"/>
    </source>
</evidence>
<dbReference type="Proteomes" id="UP000327085">
    <property type="component" value="Chromosome 3"/>
</dbReference>
<dbReference type="PANTHER" id="PTHR24186">
    <property type="entry name" value="PROTEIN PHOSPHATASE 1 REGULATORY SUBUNIT"/>
    <property type="match status" value="1"/>
</dbReference>
<dbReference type="PANTHER" id="PTHR24186:SF50">
    <property type="entry name" value="ANKYRIN REPEAT-CONTAINING PROTEIN ITN1-LIKE ISOFORM X1"/>
    <property type="match status" value="1"/>
</dbReference>
<dbReference type="SMART" id="SM00248">
    <property type="entry name" value="ANK"/>
    <property type="match status" value="3"/>
</dbReference>
<sequence length="253" mass="28845">MVEILTKEDTEFSYSANDSGDTPLYLAAERGYCDLVFKMLETCKYPTYGGRNEITRDILKHTKMALTKVIDGREWTPLHFAALFGHTSIVKQLIESDKSAAYVGDRVYKKTPLHVAAIQGHEQVMREIISHCPDCCELVDHKGRNALHYAIEWPRGQIEDLFLKDSWLSHVLLNGNDADGNTPLFHKLSVADNFISNTRIHQMTFNKKILDDLNNILANETLSPTLKIVSVETSNYMETLSRKLRKTKVAFRK</sequence>
<name>A0A5E4GGE9_PRUDU</name>
<keyword evidence="2 3" id="KW-0040">ANK repeat</keyword>
<reference evidence="5" key="1">
    <citation type="journal article" date="2020" name="Plant J.">
        <title>Transposons played a major role in the diversification between the closely related almond and peach genomes: results from the almond genome sequence.</title>
        <authorList>
            <person name="Alioto T."/>
            <person name="Alexiou K.G."/>
            <person name="Bardil A."/>
            <person name="Barteri F."/>
            <person name="Castanera R."/>
            <person name="Cruz F."/>
            <person name="Dhingra A."/>
            <person name="Duval H."/>
            <person name="Fernandez I Marti A."/>
            <person name="Frias L."/>
            <person name="Galan B."/>
            <person name="Garcia J.L."/>
            <person name="Howad W."/>
            <person name="Gomez-Garrido J."/>
            <person name="Gut M."/>
            <person name="Julca I."/>
            <person name="Morata J."/>
            <person name="Puigdomenech P."/>
            <person name="Ribeca P."/>
            <person name="Rubio Cabetas M.J."/>
            <person name="Vlasova A."/>
            <person name="Wirthensohn M."/>
            <person name="Garcia-Mas J."/>
            <person name="Gabaldon T."/>
            <person name="Casacuberta J.M."/>
            <person name="Arus P."/>
        </authorList>
    </citation>
    <scope>NUCLEOTIDE SEQUENCE [LARGE SCALE GENOMIC DNA]</scope>
    <source>
        <strain evidence="5">cv. Texas</strain>
    </source>
</reference>
<dbReference type="EMBL" id="CABIKO010000697">
    <property type="protein sequence ID" value="VVA38834.1"/>
    <property type="molecule type" value="Genomic_DNA"/>
</dbReference>
<dbReference type="Gramene" id="VVA38834">
    <property type="protein sequence ID" value="VVA38834"/>
    <property type="gene ID" value="Prudul26B023960"/>
</dbReference>
<dbReference type="GO" id="GO:0005886">
    <property type="term" value="C:plasma membrane"/>
    <property type="evidence" value="ECO:0007669"/>
    <property type="project" value="TreeGrafter"/>
</dbReference>
<dbReference type="InParanoid" id="A0A5E4GGE9"/>
<dbReference type="PROSITE" id="PS50297">
    <property type="entry name" value="ANK_REP_REGION"/>
    <property type="match status" value="1"/>
</dbReference>
<gene>
    <name evidence="4" type="ORF">ALMOND_2B023960</name>
</gene>
<dbReference type="InterPro" id="IPR002110">
    <property type="entry name" value="Ankyrin_rpt"/>
</dbReference>
<organism evidence="4 5">
    <name type="scientific">Prunus dulcis</name>
    <name type="common">Almond</name>
    <name type="synonym">Amygdalus dulcis</name>
    <dbReference type="NCBI Taxonomy" id="3755"/>
    <lineage>
        <taxon>Eukaryota</taxon>
        <taxon>Viridiplantae</taxon>
        <taxon>Streptophyta</taxon>
        <taxon>Embryophyta</taxon>
        <taxon>Tracheophyta</taxon>
        <taxon>Spermatophyta</taxon>
        <taxon>Magnoliopsida</taxon>
        <taxon>eudicotyledons</taxon>
        <taxon>Gunneridae</taxon>
        <taxon>Pentapetalae</taxon>
        <taxon>rosids</taxon>
        <taxon>fabids</taxon>
        <taxon>Rosales</taxon>
        <taxon>Rosaceae</taxon>
        <taxon>Amygdaloideae</taxon>
        <taxon>Amygdaleae</taxon>
        <taxon>Prunus</taxon>
    </lineage>
</organism>
<dbReference type="InterPro" id="IPR036770">
    <property type="entry name" value="Ankyrin_rpt-contain_sf"/>
</dbReference>
<accession>A0A5E4GGE9</accession>
<dbReference type="OMA" id="MWDITRT"/>
<dbReference type="PROSITE" id="PS50088">
    <property type="entry name" value="ANK_REPEAT"/>
    <property type="match status" value="1"/>
</dbReference>
<dbReference type="AlphaFoldDB" id="A0A5E4GGE9"/>